<evidence type="ECO:0000256" key="3">
    <source>
        <dbReference type="ARBA" id="ARBA00022679"/>
    </source>
</evidence>
<dbReference type="CDD" id="cd18092">
    <property type="entry name" value="SpoU-like_TrmH"/>
    <property type="match status" value="1"/>
</dbReference>
<dbReference type="InterPro" id="IPR033671">
    <property type="entry name" value="TrmH"/>
</dbReference>
<dbReference type="InterPro" id="IPR029028">
    <property type="entry name" value="Alpha/beta_knot_MTases"/>
</dbReference>
<dbReference type="OrthoDB" id="241340at2759"/>
<dbReference type="GO" id="GO:0000049">
    <property type="term" value="F:tRNA binding"/>
    <property type="evidence" value="ECO:0007669"/>
    <property type="project" value="UniProtKB-KW"/>
</dbReference>
<gene>
    <name evidence="6" type="ORF">ACA1_068590</name>
</gene>
<name>L8HDK4_ACACF</name>
<dbReference type="Pfam" id="PF00588">
    <property type="entry name" value="SpoU_methylase"/>
    <property type="match status" value="1"/>
</dbReference>
<protein>
    <submittedName>
        <fullName evidence="6">RNA methyltransferase, TrmH superfamily protein</fullName>
    </submittedName>
</protein>
<evidence type="ECO:0000256" key="1">
    <source>
        <dbReference type="ARBA" id="ARBA00022555"/>
    </source>
</evidence>
<dbReference type="InterPro" id="IPR029026">
    <property type="entry name" value="tRNA_m1G_MTases_N"/>
</dbReference>
<keyword evidence="3 6" id="KW-0808">Transferase</keyword>
<feature type="domain" description="tRNA/rRNA methyltransferase SpoU type" evidence="5">
    <location>
        <begin position="186"/>
        <end position="255"/>
    </location>
</feature>
<evidence type="ECO:0000313" key="7">
    <source>
        <dbReference type="Proteomes" id="UP000011083"/>
    </source>
</evidence>
<feature type="compositionally biased region" description="Low complexity" evidence="4">
    <location>
        <begin position="335"/>
        <end position="346"/>
    </location>
</feature>
<evidence type="ECO:0000256" key="4">
    <source>
        <dbReference type="SAM" id="MobiDB-lite"/>
    </source>
</evidence>
<dbReference type="Proteomes" id="UP000011083">
    <property type="component" value="Unassembled WGS sequence"/>
</dbReference>
<dbReference type="VEuPathDB" id="AmoebaDB:ACA1_068590"/>
<evidence type="ECO:0000313" key="6">
    <source>
        <dbReference type="EMBL" id="ELR23275.1"/>
    </source>
</evidence>
<dbReference type="GO" id="GO:0008173">
    <property type="term" value="F:RNA methyltransferase activity"/>
    <property type="evidence" value="ECO:0007669"/>
    <property type="project" value="InterPro"/>
</dbReference>
<dbReference type="Gene3D" id="3.40.1280.10">
    <property type="match status" value="1"/>
</dbReference>
<dbReference type="OMA" id="WIVEPAF"/>
<dbReference type="InterPro" id="IPR001537">
    <property type="entry name" value="SpoU_MeTrfase"/>
</dbReference>
<dbReference type="GeneID" id="14924248"/>
<sequence length="361" mass="40388">MEDPMEQECGVARPNIDLTLAEAEVNDDLANISYVTRVLAADSANLNDVQKVRVMLHNSATKAVEERVVSRSTFVKLIESTKAWRAFTGKASKKAPPTVGPLLVPSSEAPPHGVEAPRRLRRAEHILSQRTGRILLVLERCIDNLNQHAILRTAECLGVQNVWLVNPPDQRKKNEGLNRNVTMVWEIWATDLCAEAVCLDESAGGLELPQRVAIIAGREGDGVSEEMLKEADRRVYLPMYGFTDSFNLSVAMALLVQRLFYMCPEARRNLTPEEKHQLRIQWYTKLAKGVEKNREEYARYINHPPPPLDDLRDPTKRPGANKGIMKSRKRINQRTTATAASAATASNLDRAAHGAEQTRQD</sequence>
<keyword evidence="2 6" id="KW-0489">Methyltransferase</keyword>
<dbReference type="PANTHER" id="PTHR43453:SF3">
    <property type="entry name" value="TRNA_RRNA METHYLTRANSFERASE SPOU TYPE DOMAIN-CONTAINING PROTEIN"/>
    <property type="match status" value="1"/>
</dbReference>
<dbReference type="SUPFAM" id="SSF75217">
    <property type="entry name" value="alpha/beta knot"/>
    <property type="match status" value="1"/>
</dbReference>
<dbReference type="RefSeq" id="XP_004352803.1">
    <property type="nucleotide sequence ID" value="XM_004352751.1"/>
</dbReference>
<dbReference type="KEGG" id="acan:ACA1_068590"/>
<feature type="region of interest" description="Disordered" evidence="4">
    <location>
        <begin position="299"/>
        <end position="361"/>
    </location>
</feature>
<dbReference type="PANTHER" id="PTHR43453">
    <property type="entry name" value="RRNA METHYLASE-LIKE"/>
    <property type="match status" value="1"/>
</dbReference>
<reference evidence="6 7" key="1">
    <citation type="journal article" date="2013" name="Genome Biol.">
        <title>Genome of Acanthamoeba castellanii highlights extensive lateral gene transfer and early evolution of tyrosine kinase signaling.</title>
        <authorList>
            <person name="Clarke M."/>
            <person name="Lohan A.J."/>
            <person name="Liu B."/>
            <person name="Lagkouvardos I."/>
            <person name="Roy S."/>
            <person name="Zafar N."/>
            <person name="Bertelli C."/>
            <person name="Schilde C."/>
            <person name="Kianianmomeni A."/>
            <person name="Burglin T.R."/>
            <person name="Frech C."/>
            <person name="Turcotte B."/>
            <person name="Kopec K.O."/>
            <person name="Synnott J.M."/>
            <person name="Choo C."/>
            <person name="Paponov I."/>
            <person name="Finkler A."/>
            <person name="Soon Heng Tan C."/>
            <person name="Hutchins A.P."/>
            <person name="Weinmeier T."/>
            <person name="Rattei T."/>
            <person name="Chu J.S."/>
            <person name="Gimenez G."/>
            <person name="Irimia M."/>
            <person name="Rigden D.J."/>
            <person name="Fitzpatrick D.A."/>
            <person name="Lorenzo-Morales J."/>
            <person name="Bateman A."/>
            <person name="Chiu C.H."/>
            <person name="Tang P."/>
            <person name="Hegemann P."/>
            <person name="Fromm H."/>
            <person name="Raoult D."/>
            <person name="Greub G."/>
            <person name="Miranda-Saavedra D."/>
            <person name="Chen N."/>
            <person name="Nash P."/>
            <person name="Ginger M.L."/>
            <person name="Horn M."/>
            <person name="Schaap P."/>
            <person name="Caler L."/>
            <person name="Loftus B."/>
        </authorList>
    </citation>
    <scope>NUCLEOTIDE SEQUENCE [LARGE SCALE GENOMIC DNA]</scope>
    <source>
        <strain evidence="6 7">Neff</strain>
    </source>
</reference>
<dbReference type="GO" id="GO:0002938">
    <property type="term" value="P:tRNA guanine ribose methylation"/>
    <property type="evidence" value="ECO:0007669"/>
    <property type="project" value="TreeGrafter"/>
</dbReference>
<dbReference type="STRING" id="1257118.L8HDK4"/>
<feature type="compositionally biased region" description="Basic and acidic residues" evidence="4">
    <location>
        <begin position="350"/>
        <end position="361"/>
    </location>
</feature>
<keyword evidence="1" id="KW-0694">RNA-binding</keyword>
<evidence type="ECO:0000256" key="2">
    <source>
        <dbReference type="ARBA" id="ARBA00022603"/>
    </source>
</evidence>
<keyword evidence="7" id="KW-1185">Reference proteome</keyword>
<dbReference type="EMBL" id="KB007857">
    <property type="protein sequence ID" value="ELR23275.1"/>
    <property type="molecule type" value="Genomic_DNA"/>
</dbReference>
<organism evidence="6 7">
    <name type="scientific">Acanthamoeba castellanii (strain ATCC 30010 / Neff)</name>
    <dbReference type="NCBI Taxonomy" id="1257118"/>
    <lineage>
        <taxon>Eukaryota</taxon>
        <taxon>Amoebozoa</taxon>
        <taxon>Discosea</taxon>
        <taxon>Longamoebia</taxon>
        <taxon>Centramoebida</taxon>
        <taxon>Acanthamoebidae</taxon>
        <taxon>Acanthamoeba</taxon>
    </lineage>
</organism>
<accession>L8HDK4</accession>
<keyword evidence="1" id="KW-0820">tRNA-binding</keyword>
<proteinExistence type="predicted"/>
<dbReference type="AlphaFoldDB" id="L8HDK4"/>
<evidence type="ECO:0000259" key="5">
    <source>
        <dbReference type="Pfam" id="PF00588"/>
    </source>
</evidence>